<dbReference type="InterPro" id="IPR034756">
    <property type="entry name" value="T2SSM_b"/>
</dbReference>
<gene>
    <name evidence="2" type="ORF">DAA48_17500</name>
</gene>
<evidence type="ECO:0000313" key="3">
    <source>
        <dbReference type="Proteomes" id="UP000241986"/>
    </source>
</evidence>
<dbReference type="RefSeq" id="WP_064336929.1">
    <property type="nucleotide sequence ID" value="NZ_CAWNSG010000022.1"/>
</dbReference>
<keyword evidence="1" id="KW-0472">Membrane</keyword>
<sequence>MNALIDNIQPHWQQARQQWQANPRLQWGAWLIIIILLFWVNLLCQEQRQQLSEQLQELSWQQQDQQSLLQGESWQQRLTQARAANKALDKYFGMAPNEALARAEVQSRVSALFTRFAVGQPQVEVSKSPQQLDQNGLIPLQLRVTGRTNGDGVIGLVNELEKHSPRLIVNALTVNNQMNDKLNFTLQATVWYHPFGEKKERISDGP</sequence>
<dbReference type="KEGG" id="avo:AMS64_16645"/>
<keyword evidence="1" id="KW-0812">Transmembrane</keyword>
<proteinExistence type="predicted"/>
<dbReference type="AlphaFoldDB" id="A0A2T4MYQ6"/>
<evidence type="ECO:0000313" key="2">
    <source>
        <dbReference type="EMBL" id="PTH79713.1"/>
    </source>
</evidence>
<accession>A0A2T4MYQ6</accession>
<organism evidence="2 3">
    <name type="scientific">Aeromonas veronii</name>
    <dbReference type="NCBI Taxonomy" id="654"/>
    <lineage>
        <taxon>Bacteria</taxon>
        <taxon>Pseudomonadati</taxon>
        <taxon>Pseudomonadota</taxon>
        <taxon>Gammaproteobacteria</taxon>
        <taxon>Aeromonadales</taxon>
        <taxon>Aeromonadaceae</taxon>
        <taxon>Aeromonas</taxon>
    </lineage>
</organism>
<reference evidence="2 3" key="1">
    <citation type="submission" date="2018-03" db="EMBL/GenBank/DDBJ databases">
        <title>Aeromonas veronii whole genome sequencing and analysis.</title>
        <authorList>
            <person name="Xie H."/>
            <person name="Liu T."/>
            <person name="Wang K."/>
        </authorList>
    </citation>
    <scope>NUCLEOTIDE SEQUENCE [LARGE SCALE GENOMIC DNA]</scope>
    <source>
        <strain evidence="2 3">XH.VA.1</strain>
    </source>
</reference>
<keyword evidence="1" id="KW-1133">Transmembrane helix</keyword>
<feature type="transmembrane region" description="Helical" evidence="1">
    <location>
        <begin position="27"/>
        <end position="44"/>
    </location>
</feature>
<evidence type="ECO:0000256" key="1">
    <source>
        <dbReference type="SAM" id="Phobius"/>
    </source>
</evidence>
<name>A0A2T4MYQ6_AERVE</name>
<dbReference type="Proteomes" id="UP000241986">
    <property type="component" value="Unassembled WGS sequence"/>
</dbReference>
<comment type="caution">
    <text evidence="2">The sequence shown here is derived from an EMBL/GenBank/DDBJ whole genome shotgun (WGS) entry which is preliminary data.</text>
</comment>
<dbReference type="EMBL" id="PZKL01000039">
    <property type="protein sequence ID" value="PTH79713.1"/>
    <property type="molecule type" value="Genomic_DNA"/>
</dbReference>
<dbReference type="Pfam" id="PF10741">
    <property type="entry name" value="T2SSM_b"/>
    <property type="match status" value="1"/>
</dbReference>
<protein>
    <submittedName>
        <fullName evidence="2">Uncharacterized protein</fullName>
    </submittedName>
</protein>